<keyword evidence="2" id="KW-1015">Disulfide bond</keyword>
<feature type="domain" description="CUB" evidence="3">
    <location>
        <begin position="13"/>
        <end position="149"/>
    </location>
</feature>
<sequence>MKASIIFAAAASASSTVQVLEGNSGTWSSPGYPNGYSKGVTKSYAKSVAPREILVLDFVDFDIEMDADCAFDYLKINGEKHCNKQETNIVNNGATTTAPATTTTENQYFTTFAAQEAKPSIYIGEDLDAVFRTDALFEYRGFQISYRLLDACDSFFNNVDDETVAAKRNTYC</sequence>
<reference evidence="4 5" key="1">
    <citation type="submission" date="2021-04" db="EMBL/GenBank/DDBJ databases">
        <authorList>
            <person name="Bliznina A."/>
        </authorList>
    </citation>
    <scope>NUCLEOTIDE SEQUENCE [LARGE SCALE GENOMIC DNA]</scope>
</reference>
<accession>A0ABN7SNJ4</accession>
<dbReference type="SUPFAM" id="SSF49854">
    <property type="entry name" value="Spermadhesin, CUB domain"/>
    <property type="match status" value="1"/>
</dbReference>
<dbReference type="Pfam" id="PF00431">
    <property type="entry name" value="CUB"/>
    <property type="match status" value="1"/>
</dbReference>
<evidence type="ECO:0000256" key="2">
    <source>
        <dbReference type="ARBA" id="ARBA00023157"/>
    </source>
</evidence>
<keyword evidence="1" id="KW-0677">Repeat</keyword>
<organism evidence="4 5">
    <name type="scientific">Oikopleura dioica</name>
    <name type="common">Tunicate</name>
    <dbReference type="NCBI Taxonomy" id="34765"/>
    <lineage>
        <taxon>Eukaryota</taxon>
        <taxon>Metazoa</taxon>
        <taxon>Chordata</taxon>
        <taxon>Tunicata</taxon>
        <taxon>Appendicularia</taxon>
        <taxon>Copelata</taxon>
        <taxon>Oikopleuridae</taxon>
        <taxon>Oikopleura</taxon>
    </lineage>
</organism>
<evidence type="ECO:0000256" key="1">
    <source>
        <dbReference type="ARBA" id="ARBA00022737"/>
    </source>
</evidence>
<dbReference type="Proteomes" id="UP001158576">
    <property type="component" value="Chromosome 1"/>
</dbReference>
<evidence type="ECO:0000313" key="5">
    <source>
        <dbReference type="Proteomes" id="UP001158576"/>
    </source>
</evidence>
<evidence type="ECO:0000313" key="4">
    <source>
        <dbReference type="EMBL" id="CAG5104053.1"/>
    </source>
</evidence>
<dbReference type="CDD" id="cd00041">
    <property type="entry name" value="CUB"/>
    <property type="match status" value="1"/>
</dbReference>
<proteinExistence type="predicted"/>
<dbReference type="EMBL" id="OU015566">
    <property type="protein sequence ID" value="CAG5104053.1"/>
    <property type="molecule type" value="Genomic_DNA"/>
</dbReference>
<dbReference type="PANTHER" id="PTHR24251">
    <property type="entry name" value="OVOCHYMASE-RELATED"/>
    <property type="match status" value="1"/>
</dbReference>
<dbReference type="InterPro" id="IPR000859">
    <property type="entry name" value="CUB_dom"/>
</dbReference>
<dbReference type="Gene3D" id="2.60.120.290">
    <property type="entry name" value="Spermadhesin, CUB domain"/>
    <property type="match status" value="1"/>
</dbReference>
<gene>
    <name evidence="4" type="ORF">OKIOD_LOCUS9835</name>
</gene>
<name>A0ABN7SNJ4_OIKDI</name>
<keyword evidence="5" id="KW-1185">Reference proteome</keyword>
<dbReference type="SMART" id="SM00042">
    <property type="entry name" value="CUB"/>
    <property type="match status" value="1"/>
</dbReference>
<evidence type="ECO:0000259" key="3">
    <source>
        <dbReference type="SMART" id="SM00042"/>
    </source>
</evidence>
<protein>
    <submittedName>
        <fullName evidence="4">Oidioi.mRNA.OKI2018_I69.chr1.g1070.t1.cds</fullName>
    </submittedName>
</protein>
<dbReference type="InterPro" id="IPR035914">
    <property type="entry name" value="Sperma_CUB_dom_sf"/>
</dbReference>